<dbReference type="OMA" id="APNTNRK"/>
<evidence type="ECO:0000313" key="3">
    <source>
        <dbReference type="EMBL" id="PRQ53690.1"/>
    </source>
</evidence>
<feature type="region of interest" description="Disordered" evidence="1">
    <location>
        <begin position="145"/>
        <end position="194"/>
    </location>
</feature>
<keyword evidence="4" id="KW-1185">Reference proteome</keyword>
<protein>
    <submittedName>
        <fullName evidence="3">Putative actin cross-linking</fullName>
    </submittedName>
</protein>
<reference evidence="3 4" key="1">
    <citation type="journal article" date="2018" name="Nat. Genet.">
        <title>The Rosa genome provides new insights in the design of modern roses.</title>
        <authorList>
            <person name="Bendahmane M."/>
        </authorList>
    </citation>
    <scope>NUCLEOTIDE SEQUENCE [LARGE SCALE GENOMIC DNA]</scope>
    <source>
        <strain evidence="4">cv. Old Blush</strain>
    </source>
</reference>
<dbReference type="EMBL" id="PDCK01000040">
    <property type="protein sequence ID" value="PRQ53690.1"/>
    <property type="molecule type" value="Genomic_DNA"/>
</dbReference>
<dbReference type="SUPFAM" id="SSF50405">
    <property type="entry name" value="Actin-crosslinking proteins"/>
    <property type="match status" value="1"/>
</dbReference>
<organism evidence="3 4">
    <name type="scientific">Rosa chinensis</name>
    <name type="common">China rose</name>
    <dbReference type="NCBI Taxonomy" id="74649"/>
    <lineage>
        <taxon>Eukaryota</taxon>
        <taxon>Viridiplantae</taxon>
        <taxon>Streptophyta</taxon>
        <taxon>Embryophyta</taxon>
        <taxon>Tracheophyta</taxon>
        <taxon>Spermatophyta</taxon>
        <taxon>Magnoliopsida</taxon>
        <taxon>eudicotyledons</taxon>
        <taxon>Gunneridae</taxon>
        <taxon>Pentapetalae</taxon>
        <taxon>rosids</taxon>
        <taxon>fabids</taxon>
        <taxon>Rosales</taxon>
        <taxon>Rosaceae</taxon>
        <taxon>Rosoideae</taxon>
        <taxon>Rosoideae incertae sedis</taxon>
        <taxon>Rosa</taxon>
    </lineage>
</organism>
<feature type="domain" description="DUF569" evidence="2">
    <location>
        <begin position="5"/>
        <end position="134"/>
    </location>
</feature>
<dbReference type="Proteomes" id="UP000238479">
    <property type="component" value="Chromosome 2"/>
</dbReference>
<gene>
    <name evidence="3" type="ORF">RchiOBHm_Chr2g0169311</name>
</gene>
<evidence type="ECO:0000256" key="1">
    <source>
        <dbReference type="SAM" id="MobiDB-lite"/>
    </source>
</evidence>
<dbReference type="PANTHER" id="PTHR31205:SF77">
    <property type="entry name" value="CROSS-LINKING PROTEIN, PUTATIVE (DUF569)-RELATED"/>
    <property type="match status" value="1"/>
</dbReference>
<dbReference type="InterPro" id="IPR007679">
    <property type="entry name" value="DUF569"/>
</dbReference>
<proteinExistence type="predicted"/>
<name>A0A2P6S4S5_ROSCH</name>
<dbReference type="AlphaFoldDB" id="A0A2P6S4S5"/>
<sequence>MFCRQNHHNKYLLAGDDEESVWQEREGHVRNARWKVEINESGTAIRLKSCYGKYLTASNTPGRLGMKSKKVVQTLPETLDSTVEWEPIREGFKVRLKMAGHGQFLRANGGVPPWRNSITHDTAHRSGAKVWGLWDVDVVEIAMDQLPAPPKKTKPDGDETNDGDSQQPDAPSEIDVTWSPPKQNSDSKERKIGRGVVRTNDLYSCFSMCTCPTVYDEKGSKQS</sequence>
<evidence type="ECO:0000313" key="4">
    <source>
        <dbReference type="Proteomes" id="UP000238479"/>
    </source>
</evidence>
<dbReference type="Gene3D" id="2.80.10.50">
    <property type="match status" value="1"/>
</dbReference>
<dbReference type="PANTHER" id="PTHR31205">
    <property type="entry name" value="ACTIN CROSS-LINKING PROTEIN (DUF569)"/>
    <property type="match status" value="1"/>
</dbReference>
<dbReference type="InterPro" id="IPR008999">
    <property type="entry name" value="Actin-crosslinking"/>
</dbReference>
<dbReference type="Pfam" id="PF04601">
    <property type="entry name" value="DUF569"/>
    <property type="match status" value="1"/>
</dbReference>
<dbReference type="CDD" id="cd23340">
    <property type="entry name" value="beta-trefoil_FSCN_ACP-like"/>
    <property type="match status" value="1"/>
</dbReference>
<dbReference type="STRING" id="74649.A0A2P6S4S5"/>
<evidence type="ECO:0000259" key="2">
    <source>
        <dbReference type="Pfam" id="PF04601"/>
    </source>
</evidence>
<dbReference type="Gramene" id="PRQ53690">
    <property type="protein sequence ID" value="PRQ53690"/>
    <property type="gene ID" value="RchiOBHm_Chr2g0169311"/>
</dbReference>
<comment type="caution">
    <text evidence="3">The sequence shown here is derived from an EMBL/GenBank/DDBJ whole genome shotgun (WGS) entry which is preliminary data.</text>
</comment>
<accession>A0A2P6S4S5</accession>